<dbReference type="Gene3D" id="3.30.1490.300">
    <property type="match status" value="1"/>
</dbReference>
<dbReference type="AlphaFoldDB" id="A0A4R7RRE2"/>
<dbReference type="EMBL" id="SOCA01000006">
    <property type="protein sequence ID" value="TDU68164.1"/>
    <property type="molecule type" value="Genomic_DNA"/>
</dbReference>
<dbReference type="NCBIfam" id="NF045709">
    <property type="entry name" value="Amuc_1101_fam"/>
    <property type="match status" value="1"/>
</dbReference>
<proteinExistence type="predicted"/>
<dbReference type="RefSeq" id="WP_133796303.1">
    <property type="nucleotide sequence ID" value="NZ_SOCA01000006.1"/>
</dbReference>
<accession>A0A4R7RRE2</accession>
<dbReference type="Pfam" id="PF11104">
    <property type="entry name" value="PilM_2"/>
    <property type="match status" value="1"/>
</dbReference>
<dbReference type="Proteomes" id="UP000295662">
    <property type="component" value="Unassembled WGS sequence"/>
</dbReference>
<dbReference type="PANTHER" id="PTHR32432">
    <property type="entry name" value="CELL DIVISION PROTEIN FTSA-RELATED"/>
    <property type="match status" value="1"/>
</dbReference>
<dbReference type="InterPro" id="IPR043129">
    <property type="entry name" value="ATPase_NBD"/>
</dbReference>
<dbReference type="PANTHER" id="PTHR32432:SF3">
    <property type="entry name" value="ETHANOLAMINE UTILIZATION PROTEIN EUTJ"/>
    <property type="match status" value="1"/>
</dbReference>
<sequence length="580" mass="63679">MADSKSIAVLNLGSQRLSGAIFGKSGGDLVLKKYEFLDMSGDPTVDASRIPQLNVGLQEIVDRLKIKGSSVNFAVAGHTVFSRFVKLPPVQGDRMDQIVEFEARQNVPFPINEVTWDYEVVSEAGETEVIIVAIKSDSLNEVNESVNRAGLSTNCVDLAPLALFNSFRYSYPDVDEAAVIIDLGARSTNLVFVEEGKFFTRNVLVGGASITNAVAKEFSLSFAEAEQQKIAAGFVAQGGAVEEHPDPAVAALSKVIRNAATRLHSEIMRTINYYRTQQGGSQPKRVFVCGGGALLGNMTLFLEEKLKLPVEIFNPLRGVQMDRGVNADEVSHDAPFFAELVGLALRSAGSCPSEIELVPDVVANARDGARRAPALIMAGICLWAALGAGMMYFKNAERVTQEKLSEMQVENNQLTTLANQIRALDITLAQSVTQTEPLIKAVGDRSYWVRLLHEINQKFDNDLIWLTVVEPLKDGKPITVPLFGQENEPTPTTAPAAKKGVVAQPVYELRIQGLYRKNDEGEQVVYRFASALAKLPWFAAEKFEEKRANFVSAESGIEEDRYAYKFNIKLPLQQPMQFKN</sequence>
<dbReference type="OrthoDB" id="9783426at2"/>
<dbReference type="NCBIfam" id="TIGR01175">
    <property type="entry name" value="pilM"/>
    <property type="match status" value="1"/>
</dbReference>
<name>A0A4R7RRE2_9BACT</name>
<protein>
    <submittedName>
        <fullName evidence="1">Type IV pilus assembly protein PilM</fullName>
    </submittedName>
</protein>
<evidence type="ECO:0000313" key="2">
    <source>
        <dbReference type="Proteomes" id="UP000295662"/>
    </source>
</evidence>
<keyword evidence="2" id="KW-1185">Reference proteome</keyword>
<dbReference type="InterPro" id="IPR050696">
    <property type="entry name" value="FtsA/MreB"/>
</dbReference>
<organism evidence="1 2">
    <name type="scientific">Prosthecobacter fusiformis</name>
    <dbReference type="NCBI Taxonomy" id="48464"/>
    <lineage>
        <taxon>Bacteria</taxon>
        <taxon>Pseudomonadati</taxon>
        <taxon>Verrucomicrobiota</taxon>
        <taxon>Verrucomicrobiia</taxon>
        <taxon>Verrucomicrobiales</taxon>
        <taxon>Verrucomicrobiaceae</taxon>
        <taxon>Prosthecobacter</taxon>
    </lineage>
</organism>
<gene>
    <name evidence="1" type="ORF">EI77_03281</name>
</gene>
<dbReference type="InterPro" id="IPR005883">
    <property type="entry name" value="PilM"/>
</dbReference>
<dbReference type="InterPro" id="IPR054809">
    <property type="entry name" value="Amuc_1101-like"/>
</dbReference>
<dbReference type="Gene3D" id="3.30.420.40">
    <property type="match status" value="2"/>
</dbReference>
<comment type="caution">
    <text evidence="1">The sequence shown here is derived from an EMBL/GenBank/DDBJ whole genome shotgun (WGS) entry which is preliminary data.</text>
</comment>
<reference evidence="1 2" key="1">
    <citation type="submission" date="2019-03" db="EMBL/GenBank/DDBJ databases">
        <title>Genomic Encyclopedia of Archaeal and Bacterial Type Strains, Phase II (KMG-II): from individual species to whole genera.</title>
        <authorList>
            <person name="Goeker M."/>
        </authorList>
    </citation>
    <scope>NUCLEOTIDE SEQUENCE [LARGE SCALE GENOMIC DNA]</scope>
    <source>
        <strain evidence="1 2">ATCC 25309</strain>
    </source>
</reference>
<dbReference type="CDD" id="cd24049">
    <property type="entry name" value="ASKHA_NBD_PilM"/>
    <property type="match status" value="1"/>
</dbReference>
<evidence type="ECO:0000313" key="1">
    <source>
        <dbReference type="EMBL" id="TDU68164.1"/>
    </source>
</evidence>
<dbReference type="SUPFAM" id="SSF53067">
    <property type="entry name" value="Actin-like ATPase domain"/>
    <property type="match status" value="2"/>
</dbReference>